<evidence type="ECO:0000256" key="7">
    <source>
        <dbReference type="ARBA" id="ARBA00022737"/>
    </source>
</evidence>
<dbReference type="Pfam" id="PF06426">
    <property type="entry name" value="SATase_N"/>
    <property type="match status" value="1"/>
</dbReference>
<dbReference type="InterPro" id="IPR005881">
    <property type="entry name" value="Ser_O-AcTrfase"/>
</dbReference>
<comment type="caution">
    <text evidence="11">The sequence shown here is derived from an EMBL/GenBank/DDBJ whole genome shotgun (WGS) entry which is preliminary data.</text>
</comment>
<evidence type="ECO:0000313" key="11">
    <source>
        <dbReference type="EMBL" id="MBO1329123.1"/>
    </source>
</evidence>
<evidence type="ECO:0000256" key="1">
    <source>
        <dbReference type="ARBA" id="ARBA00004876"/>
    </source>
</evidence>
<dbReference type="GO" id="GO:0009001">
    <property type="term" value="F:serine O-acetyltransferase activity"/>
    <property type="evidence" value="ECO:0007669"/>
    <property type="project" value="UniProtKB-EC"/>
</dbReference>
<dbReference type="NCBIfam" id="NF041874">
    <property type="entry name" value="EPS_EpsC"/>
    <property type="match status" value="1"/>
</dbReference>
<keyword evidence="5" id="KW-0028">Amino-acid biosynthesis</keyword>
<keyword evidence="12" id="KW-1185">Reference proteome</keyword>
<dbReference type="Gene3D" id="2.160.10.10">
    <property type="entry name" value="Hexapeptide repeat proteins"/>
    <property type="match status" value="1"/>
</dbReference>
<evidence type="ECO:0000256" key="4">
    <source>
        <dbReference type="ARBA" id="ARBA00018522"/>
    </source>
</evidence>
<dbReference type="CDD" id="cd03354">
    <property type="entry name" value="LbH_SAT"/>
    <property type="match status" value="1"/>
</dbReference>
<keyword evidence="7" id="KW-0677">Repeat</keyword>
<protein>
    <recommendedName>
        <fullName evidence="4">Serine acetyltransferase</fullName>
        <ecNumber evidence="3">2.3.1.30</ecNumber>
    </recommendedName>
</protein>
<evidence type="ECO:0000259" key="10">
    <source>
        <dbReference type="SMART" id="SM00971"/>
    </source>
</evidence>
<dbReference type="InterPro" id="IPR001451">
    <property type="entry name" value="Hexapep"/>
</dbReference>
<dbReference type="InterPro" id="IPR018357">
    <property type="entry name" value="Hexapep_transf_CS"/>
</dbReference>
<feature type="domain" description="Serine acetyltransferase N-terminal" evidence="10">
    <location>
        <begin position="48"/>
        <end position="150"/>
    </location>
</feature>
<evidence type="ECO:0000256" key="6">
    <source>
        <dbReference type="ARBA" id="ARBA00022679"/>
    </source>
</evidence>
<comment type="pathway">
    <text evidence="1">Amino-acid biosynthesis; L-cysteine biosynthesis; L-cysteine from L-serine: step 1/2.</text>
</comment>
<evidence type="ECO:0000256" key="3">
    <source>
        <dbReference type="ARBA" id="ARBA00013266"/>
    </source>
</evidence>
<dbReference type="Gene3D" id="1.10.3130.10">
    <property type="entry name" value="serine acetyltransferase, domain 1"/>
    <property type="match status" value="1"/>
</dbReference>
<keyword evidence="8 11" id="KW-0012">Acyltransferase</keyword>
<evidence type="ECO:0000256" key="5">
    <source>
        <dbReference type="ARBA" id="ARBA00022605"/>
    </source>
</evidence>
<sequence length="304" mass="32924">MEARVLDRALPATAERSSAPLSYSVTKQTHSIPSANTPWAGTSLADGLWQHLQQEAQEQTDAVLAPLLRDIVLEQANLGHALSRLIARKFADEQIHKQALEELVRSFFLACPQALESVAADLHSIRQRDPAVTEYLTPLLFFKGFQAVQAHRVAHWLWQEKRRALAHCIQGRASELFAVDIHPGAVLGQRIMFDHGTGIVVGETAVIEDDVALLQNVTLGGTGKESGDRHPKIRRGVLIGTGAKILGNIEIGEGAKIGAGAIVIKPVEPFTTVVGNPARAVGPRHTNLPSLTMDQSLPALNYVI</sequence>
<dbReference type="InterPro" id="IPR042122">
    <property type="entry name" value="Ser_AcTrfase_N_sf"/>
</dbReference>
<proteinExistence type="inferred from homology"/>
<comment type="catalytic activity">
    <reaction evidence="9">
        <text>L-serine + acetyl-CoA = O-acetyl-L-serine + CoA</text>
        <dbReference type="Rhea" id="RHEA:24560"/>
        <dbReference type="ChEBI" id="CHEBI:33384"/>
        <dbReference type="ChEBI" id="CHEBI:57287"/>
        <dbReference type="ChEBI" id="CHEBI:57288"/>
        <dbReference type="ChEBI" id="CHEBI:58340"/>
        <dbReference type="EC" id="2.3.1.30"/>
    </reaction>
</comment>
<organism evidence="11 12">
    <name type="scientific">Acetobacter suratthaniensis</name>
    <dbReference type="NCBI Taxonomy" id="1502841"/>
    <lineage>
        <taxon>Bacteria</taxon>
        <taxon>Pseudomonadati</taxon>
        <taxon>Pseudomonadota</taxon>
        <taxon>Alphaproteobacteria</taxon>
        <taxon>Acetobacterales</taxon>
        <taxon>Acetobacteraceae</taxon>
        <taxon>Acetobacter</taxon>
    </lineage>
</organism>
<dbReference type="SUPFAM" id="SSF51161">
    <property type="entry name" value="Trimeric LpxA-like enzymes"/>
    <property type="match status" value="1"/>
</dbReference>
<gene>
    <name evidence="11" type="primary">cysE</name>
    <name evidence="11" type="ORF">J2D75_11640</name>
</gene>
<dbReference type="EC" id="2.3.1.30" evidence="3"/>
<dbReference type="RefSeq" id="WP_207854987.1">
    <property type="nucleotide sequence ID" value="NZ_JAFVMG010000014.1"/>
</dbReference>
<reference evidence="11 12" key="1">
    <citation type="submission" date="2021-03" db="EMBL/GenBank/DDBJ databases">
        <title>The complete genome sequence of Acetobacter suratthaniensis TBRC 1719.</title>
        <authorList>
            <person name="Charoenyingcharoen P."/>
            <person name="Yukphan P."/>
        </authorList>
    </citation>
    <scope>NUCLEOTIDE SEQUENCE [LARGE SCALE GENOMIC DNA]</scope>
    <source>
        <strain evidence="11 12">TBRC 1719</strain>
    </source>
</reference>
<dbReference type="InterPro" id="IPR053376">
    <property type="entry name" value="Serine_acetyltransferase"/>
</dbReference>
<comment type="similarity">
    <text evidence="2">Belongs to the transferase hexapeptide repeat family.</text>
</comment>
<dbReference type="InterPro" id="IPR011004">
    <property type="entry name" value="Trimer_LpxA-like_sf"/>
</dbReference>
<accession>A0ABS3LP22</accession>
<dbReference type="Pfam" id="PF00132">
    <property type="entry name" value="Hexapep"/>
    <property type="match status" value="1"/>
</dbReference>
<dbReference type="EMBL" id="JAFVMG010000014">
    <property type="protein sequence ID" value="MBO1329123.1"/>
    <property type="molecule type" value="Genomic_DNA"/>
</dbReference>
<dbReference type="InterPro" id="IPR010493">
    <property type="entry name" value="Ser_AcTrfase_N"/>
</dbReference>
<dbReference type="NCBIfam" id="TIGR01172">
    <property type="entry name" value="cysE"/>
    <property type="match status" value="1"/>
</dbReference>
<evidence type="ECO:0000256" key="8">
    <source>
        <dbReference type="ARBA" id="ARBA00023315"/>
    </source>
</evidence>
<dbReference type="PANTHER" id="PTHR42811">
    <property type="entry name" value="SERINE ACETYLTRANSFERASE"/>
    <property type="match status" value="1"/>
</dbReference>
<dbReference type="SMART" id="SM00971">
    <property type="entry name" value="SATase_N"/>
    <property type="match status" value="1"/>
</dbReference>
<dbReference type="InterPro" id="IPR045304">
    <property type="entry name" value="LbH_SAT"/>
</dbReference>
<dbReference type="Proteomes" id="UP000664399">
    <property type="component" value="Unassembled WGS sequence"/>
</dbReference>
<name>A0ABS3LP22_9PROT</name>
<dbReference type="PROSITE" id="PS00101">
    <property type="entry name" value="HEXAPEP_TRANSFERASES"/>
    <property type="match status" value="1"/>
</dbReference>
<evidence type="ECO:0000256" key="9">
    <source>
        <dbReference type="ARBA" id="ARBA00049486"/>
    </source>
</evidence>
<evidence type="ECO:0000256" key="2">
    <source>
        <dbReference type="ARBA" id="ARBA00007274"/>
    </source>
</evidence>
<keyword evidence="6 11" id="KW-0808">Transferase</keyword>
<evidence type="ECO:0000313" key="12">
    <source>
        <dbReference type="Proteomes" id="UP000664399"/>
    </source>
</evidence>